<sequence>MRNIFKVSGRINIWALLISIILAEVIGIILPVLTVDIKESLATLNKPVFLSSSWPFPMLWAIIYIFIALAAYRVWMIGKRGINVKCALVLYLVQLLLVFLWYIIFFKFKFIGLSFFEIVLLLGFIIFTVLEFKKYDRISAILIIPYIVLVAFATISNYFFWILNFN</sequence>
<dbReference type="GO" id="GO:0033013">
    <property type="term" value="P:tetrapyrrole metabolic process"/>
    <property type="evidence" value="ECO:0007669"/>
    <property type="project" value="UniProtKB-ARBA"/>
</dbReference>
<dbReference type="FunFam" id="1.20.1260.100:FF:000001">
    <property type="entry name" value="translocator protein 2"/>
    <property type="match status" value="1"/>
</dbReference>
<evidence type="ECO:0000313" key="8">
    <source>
        <dbReference type="Proteomes" id="UP000175744"/>
    </source>
</evidence>
<evidence type="ECO:0000313" key="7">
    <source>
        <dbReference type="EMBL" id="OFI06956.1"/>
    </source>
</evidence>
<dbReference type="EMBL" id="LZFO01000006">
    <property type="protein sequence ID" value="OFI06956.1"/>
    <property type="molecule type" value="Genomic_DNA"/>
</dbReference>
<comment type="similarity">
    <text evidence="2">Belongs to the TspO/BZRP family.</text>
</comment>
<evidence type="ECO:0000256" key="4">
    <source>
        <dbReference type="ARBA" id="ARBA00022989"/>
    </source>
</evidence>
<accession>A0A1E8F0J9</accession>
<feature type="transmembrane region" description="Helical" evidence="6">
    <location>
        <begin position="12"/>
        <end position="34"/>
    </location>
</feature>
<name>A0A1E8F0J9_9CLOT</name>
<evidence type="ECO:0000256" key="6">
    <source>
        <dbReference type="SAM" id="Phobius"/>
    </source>
</evidence>
<gene>
    <name evidence="7" type="ORF">CLOACE_05420</name>
</gene>
<organism evidence="7 8">
    <name type="scientific">Clostridium acetireducens DSM 10703</name>
    <dbReference type="NCBI Taxonomy" id="1121290"/>
    <lineage>
        <taxon>Bacteria</taxon>
        <taxon>Bacillati</taxon>
        <taxon>Bacillota</taxon>
        <taxon>Clostridia</taxon>
        <taxon>Eubacteriales</taxon>
        <taxon>Clostridiaceae</taxon>
        <taxon>Clostridium</taxon>
    </lineage>
</organism>
<dbReference type="InterPro" id="IPR004307">
    <property type="entry name" value="TspO_MBR"/>
</dbReference>
<dbReference type="PANTHER" id="PTHR10057:SF0">
    <property type="entry name" value="TRANSLOCATOR PROTEIN"/>
    <property type="match status" value="1"/>
</dbReference>
<comment type="caution">
    <text evidence="7">The sequence shown here is derived from an EMBL/GenBank/DDBJ whole genome shotgun (WGS) entry which is preliminary data.</text>
</comment>
<dbReference type="PANTHER" id="PTHR10057">
    <property type="entry name" value="PERIPHERAL-TYPE BENZODIAZEPINE RECEPTOR"/>
    <property type="match status" value="1"/>
</dbReference>
<dbReference type="AlphaFoldDB" id="A0A1E8F0J9"/>
<protein>
    <submittedName>
        <fullName evidence="7">TspO/MBR family protein</fullName>
    </submittedName>
</protein>
<keyword evidence="4 6" id="KW-1133">Transmembrane helix</keyword>
<keyword evidence="3 6" id="KW-0812">Transmembrane</keyword>
<dbReference type="GO" id="GO:0016020">
    <property type="term" value="C:membrane"/>
    <property type="evidence" value="ECO:0007669"/>
    <property type="project" value="UniProtKB-SubCell"/>
</dbReference>
<keyword evidence="5 6" id="KW-0472">Membrane</keyword>
<comment type="subcellular location">
    <subcellularLocation>
        <location evidence="1">Membrane</location>
        <topology evidence="1">Multi-pass membrane protein</topology>
    </subcellularLocation>
</comment>
<dbReference type="InterPro" id="IPR038330">
    <property type="entry name" value="TspO/MBR-related_sf"/>
</dbReference>
<dbReference type="Proteomes" id="UP000175744">
    <property type="component" value="Unassembled WGS sequence"/>
</dbReference>
<dbReference type="PIRSF" id="PIRSF005859">
    <property type="entry name" value="PBR"/>
    <property type="match status" value="1"/>
</dbReference>
<dbReference type="Pfam" id="PF03073">
    <property type="entry name" value="TspO_MBR"/>
    <property type="match status" value="1"/>
</dbReference>
<reference evidence="7 8" key="1">
    <citation type="submission" date="2016-06" db="EMBL/GenBank/DDBJ databases">
        <title>Genome sequence of Clostridium acetireducens DSM 10703.</title>
        <authorList>
            <person name="Poehlein A."/>
            <person name="Fluechter S."/>
            <person name="Duerre P."/>
            <person name="Daniel R."/>
        </authorList>
    </citation>
    <scope>NUCLEOTIDE SEQUENCE [LARGE SCALE GENOMIC DNA]</scope>
    <source>
        <strain evidence="7 8">DSM 10703</strain>
    </source>
</reference>
<feature type="transmembrane region" description="Helical" evidence="6">
    <location>
        <begin position="110"/>
        <end position="130"/>
    </location>
</feature>
<feature type="transmembrane region" description="Helical" evidence="6">
    <location>
        <begin position="54"/>
        <end position="75"/>
    </location>
</feature>
<feature type="transmembrane region" description="Helical" evidence="6">
    <location>
        <begin position="87"/>
        <end position="104"/>
    </location>
</feature>
<dbReference type="CDD" id="cd15904">
    <property type="entry name" value="TSPO_MBR"/>
    <property type="match status" value="1"/>
</dbReference>
<evidence type="ECO:0000256" key="5">
    <source>
        <dbReference type="ARBA" id="ARBA00023136"/>
    </source>
</evidence>
<evidence type="ECO:0000256" key="3">
    <source>
        <dbReference type="ARBA" id="ARBA00022692"/>
    </source>
</evidence>
<keyword evidence="8" id="KW-1185">Reference proteome</keyword>
<dbReference type="STRING" id="1121290.CLAOCE_05420"/>
<proteinExistence type="inferred from homology"/>
<dbReference type="RefSeq" id="WP_242866380.1">
    <property type="nucleotide sequence ID" value="NZ_LZFO01000006.1"/>
</dbReference>
<feature type="transmembrane region" description="Helical" evidence="6">
    <location>
        <begin position="142"/>
        <end position="163"/>
    </location>
</feature>
<evidence type="ECO:0000256" key="2">
    <source>
        <dbReference type="ARBA" id="ARBA00007524"/>
    </source>
</evidence>
<evidence type="ECO:0000256" key="1">
    <source>
        <dbReference type="ARBA" id="ARBA00004141"/>
    </source>
</evidence>
<dbReference type="Gene3D" id="1.20.1260.100">
    <property type="entry name" value="TspO/MBR protein"/>
    <property type="match status" value="1"/>
</dbReference>